<dbReference type="Proteomes" id="UP000481861">
    <property type="component" value="Unassembled WGS sequence"/>
</dbReference>
<feature type="region of interest" description="Disordered" evidence="1">
    <location>
        <begin position="1"/>
        <end position="27"/>
    </location>
</feature>
<dbReference type="EMBL" id="JAADJZ010000005">
    <property type="protein sequence ID" value="KAF2874965.1"/>
    <property type="molecule type" value="Genomic_DNA"/>
</dbReference>
<dbReference type="Pfam" id="PF01370">
    <property type="entry name" value="Epimerase"/>
    <property type="match status" value="1"/>
</dbReference>
<gene>
    <name evidence="3" type="ORF">BDV95DRAFT_304489</name>
</gene>
<dbReference type="PANTHER" id="PTHR43245">
    <property type="entry name" value="BIFUNCTIONAL POLYMYXIN RESISTANCE PROTEIN ARNA"/>
    <property type="match status" value="1"/>
</dbReference>
<comment type="caution">
    <text evidence="3">The sequence shown here is derived from an EMBL/GenBank/DDBJ whole genome shotgun (WGS) entry which is preliminary data.</text>
</comment>
<protein>
    <submittedName>
        <fullName evidence="3">NAD dependent epimerase/dehydratase family protein</fullName>
    </submittedName>
</protein>
<evidence type="ECO:0000259" key="2">
    <source>
        <dbReference type="Pfam" id="PF01370"/>
    </source>
</evidence>
<dbReference type="SUPFAM" id="SSF51735">
    <property type="entry name" value="NAD(P)-binding Rossmann-fold domains"/>
    <property type="match status" value="1"/>
</dbReference>
<dbReference type="AlphaFoldDB" id="A0A7C8MU21"/>
<evidence type="ECO:0000313" key="4">
    <source>
        <dbReference type="Proteomes" id="UP000481861"/>
    </source>
</evidence>
<feature type="domain" description="NAD-dependent epimerase/dehydratase" evidence="2">
    <location>
        <begin position="56"/>
        <end position="290"/>
    </location>
</feature>
<evidence type="ECO:0000256" key="1">
    <source>
        <dbReference type="SAM" id="MobiDB-lite"/>
    </source>
</evidence>
<dbReference type="PANTHER" id="PTHR43245:SF11">
    <property type="entry name" value="LD23561P"/>
    <property type="match status" value="1"/>
</dbReference>
<dbReference type="Gene3D" id="3.40.50.720">
    <property type="entry name" value="NAD(P)-binding Rossmann-like Domain"/>
    <property type="match status" value="1"/>
</dbReference>
<reference evidence="3 4" key="1">
    <citation type="submission" date="2020-01" db="EMBL/GenBank/DDBJ databases">
        <authorList>
            <consortium name="DOE Joint Genome Institute"/>
            <person name="Haridas S."/>
            <person name="Albert R."/>
            <person name="Binder M."/>
            <person name="Bloem J."/>
            <person name="Labutti K."/>
            <person name="Salamov A."/>
            <person name="Andreopoulos B."/>
            <person name="Baker S.E."/>
            <person name="Barry K."/>
            <person name="Bills G."/>
            <person name="Bluhm B.H."/>
            <person name="Cannon C."/>
            <person name="Castanera R."/>
            <person name="Culley D.E."/>
            <person name="Daum C."/>
            <person name="Ezra D."/>
            <person name="Gonzalez J.B."/>
            <person name="Henrissat B."/>
            <person name="Kuo A."/>
            <person name="Liang C."/>
            <person name="Lipzen A."/>
            <person name="Lutzoni F."/>
            <person name="Magnuson J."/>
            <person name="Mondo S."/>
            <person name="Nolan M."/>
            <person name="Ohm R."/>
            <person name="Pangilinan J."/>
            <person name="Park H.-J.H."/>
            <person name="Ramirez L."/>
            <person name="Alfaro M."/>
            <person name="Sun H."/>
            <person name="Tritt A."/>
            <person name="Yoshinaga Y."/>
            <person name="Zwiers L.-H.L."/>
            <person name="Turgeon B.G."/>
            <person name="Goodwin S.B."/>
            <person name="Spatafora J.W."/>
            <person name="Crous P.W."/>
            <person name="Grigoriev I.V."/>
        </authorList>
    </citation>
    <scope>NUCLEOTIDE SEQUENCE [LARGE SCALE GENOMIC DNA]</scope>
    <source>
        <strain evidence="3 4">CBS 611.86</strain>
    </source>
</reference>
<dbReference type="InterPro" id="IPR001509">
    <property type="entry name" value="Epimerase_deHydtase"/>
</dbReference>
<dbReference type="OrthoDB" id="16464at2759"/>
<proteinExistence type="predicted"/>
<dbReference type="InterPro" id="IPR050177">
    <property type="entry name" value="Lipid_A_modif_metabolic_enz"/>
</dbReference>
<name>A0A7C8MU21_9PLEO</name>
<evidence type="ECO:0000313" key="3">
    <source>
        <dbReference type="EMBL" id="KAF2874965.1"/>
    </source>
</evidence>
<keyword evidence="4" id="KW-1185">Reference proteome</keyword>
<organism evidence="3 4">
    <name type="scientific">Massariosphaeria phaeospora</name>
    <dbReference type="NCBI Taxonomy" id="100035"/>
    <lineage>
        <taxon>Eukaryota</taxon>
        <taxon>Fungi</taxon>
        <taxon>Dikarya</taxon>
        <taxon>Ascomycota</taxon>
        <taxon>Pezizomycotina</taxon>
        <taxon>Dothideomycetes</taxon>
        <taxon>Pleosporomycetidae</taxon>
        <taxon>Pleosporales</taxon>
        <taxon>Pleosporales incertae sedis</taxon>
        <taxon>Massariosphaeria</taxon>
    </lineage>
</organism>
<sequence>MAAAVSDPSTASAATSTASAATATTPTTTATASIATATTTTPADPSAPATDERPAVLIIGGLGYTGRFLARYLHEANLTSEIRLVDKHLPELAWLAPEFKEACSRERFMQADASREQSLPRIFDRENGNEFDYVFNCGGETRFSQDDEVYKMRSYGLSMCLGREAARRKIKCFIETSTGMVYKPDSVPRKETDKLKPWSKLAKWKVQAEEDLAKIEGLNLLIMRMAHVYGPYTSKYISTALCMARVYQFLGKEMKFLWKEDLRTNTVHVEDVVRALWAGAEWYAKVPPPRKPSPIFNIVDHGNTSQGLLARLMHDVFNIPTGFFGTFISAFARLNLDHAMDEVNDETLDPWADLQTKANINQSTPLSPFMEKELIKDNDLSMDGSAFELETGFQYQHPQLTKAGVEEIIASYSKMGWWP</sequence>
<dbReference type="InterPro" id="IPR036291">
    <property type="entry name" value="NAD(P)-bd_dom_sf"/>
</dbReference>
<accession>A0A7C8MU21</accession>